<dbReference type="AlphaFoldDB" id="X1GRE6"/>
<name>X1GRE6_9ZZZZ</name>
<organism evidence="1">
    <name type="scientific">marine sediment metagenome</name>
    <dbReference type="NCBI Taxonomy" id="412755"/>
    <lineage>
        <taxon>unclassified sequences</taxon>
        <taxon>metagenomes</taxon>
        <taxon>ecological metagenomes</taxon>
    </lineage>
</organism>
<dbReference type="EMBL" id="BARU01008691">
    <property type="protein sequence ID" value="GAH44189.1"/>
    <property type="molecule type" value="Genomic_DNA"/>
</dbReference>
<accession>X1GRE6</accession>
<protein>
    <submittedName>
        <fullName evidence="1">Uncharacterized protein</fullName>
    </submittedName>
</protein>
<proteinExistence type="predicted"/>
<evidence type="ECO:0000313" key="1">
    <source>
        <dbReference type="EMBL" id="GAH44189.1"/>
    </source>
</evidence>
<reference evidence="1" key="1">
    <citation type="journal article" date="2014" name="Front. Microbiol.">
        <title>High frequency of phylogenetically diverse reductive dehalogenase-homologous genes in deep subseafloor sedimentary metagenomes.</title>
        <authorList>
            <person name="Kawai M."/>
            <person name="Futagami T."/>
            <person name="Toyoda A."/>
            <person name="Takaki Y."/>
            <person name="Nishi S."/>
            <person name="Hori S."/>
            <person name="Arai W."/>
            <person name="Tsubouchi T."/>
            <person name="Morono Y."/>
            <person name="Uchiyama I."/>
            <person name="Ito T."/>
            <person name="Fujiyama A."/>
            <person name="Inagaki F."/>
            <person name="Takami H."/>
        </authorList>
    </citation>
    <scope>NUCLEOTIDE SEQUENCE</scope>
    <source>
        <strain evidence="1">Expedition CK06-06</strain>
    </source>
</reference>
<sequence length="143" mass="16363">MKEAKKKVYKDEKGNASIEAKAIEAVMRLASAELVKRSERKIMRQTFSAGAFVKPLFLSIGKKKHDLLRKDIVTRGTGDKVTRVPTYRPQFDKWDVKGTIDLIGIEPDFARQALELAGLRFGLYGYRPKFGRFIVKKFLEVKK</sequence>
<comment type="caution">
    <text evidence="1">The sequence shown here is derived from an EMBL/GenBank/DDBJ whole genome shotgun (WGS) entry which is preliminary data.</text>
</comment>
<gene>
    <name evidence="1" type="ORF">S03H2_16930</name>
</gene>